<accession>X1KUZ0</accession>
<reference evidence="1" key="1">
    <citation type="journal article" date="2014" name="Front. Microbiol.">
        <title>High frequency of phylogenetically diverse reductive dehalogenase-homologous genes in deep subseafloor sedimentary metagenomes.</title>
        <authorList>
            <person name="Kawai M."/>
            <person name="Futagami T."/>
            <person name="Toyoda A."/>
            <person name="Takaki Y."/>
            <person name="Nishi S."/>
            <person name="Hori S."/>
            <person name="Arai W."/>
            <person name="Tsubouchi T."/>
            <person name="Morono Y."/>
            <person name="Uchiyama I."/>
            <person name="Ito T."/>
            <person name="Fujiyama A."/>
            <person name="Inagaki F."/>
            <person name="Takami H."/>
        </authorList>
    </citation>
    <scope>NUCLEOTIDE SEQUENCE</scope>
    <source>
        <strain evidence="1">Expedition CK06-06</strain>
    </source>
</reference>
<sequence>QRAFYPALNLGINEKPPFIISNMPEQAHELAYKLACEQLASIDIEEICSKTGTQYITISVIIASPILQGKSEDKDH</sequence>
<gene>
    <name evidence="1" type="ORF">S06H3_23770</name>
</gene>
<proteinExistence type="predicted"/>
<organism evidence="1">
    <name type="scientific">marine sediment metagenome</name>
    <dbReference type="NCBI Taxonomy" id="412755"/>
    <lineage>
        <taxon>unclassified sequences</taxon>
        <taxon>metagenomes</taxon>
        <taxon>ecological metagenomes</taxon>
    </lineage>
</organism>
<name>X1KUZ0_9ZZZZ</name>
<comment type="caution">
    <text evidence="1">The sequence shown here is derived from an EMBL/GenBank/DDBJ whole genome shotgun (WGS) entry which is preliminary data.</text>
</comment>
<protein>
    <submittedName>
        <fullName evidence="1">Uncharacterized protein</fullName>
    </submittedName>
</protein>
<dbReference type="EMBL" id="BARV01013005">
    <property type="protein sequence ID" value="GAI10498.1"/>
    <property type="molecule type" value="Genomic_DNA"/>
</dbReference>
<evidence type="ECO:0000313" key="1">
    <source>
        <dbReference type="EMBL" id="GAI10498.1"/>
    </source>
</evidence>
<feature type="non-terminal residue" evidence="1">
    <location>
        <position position="1"/>
    </location>
</feature>
<dbReference type="AlphaFoldDB" id="X1KUZ0"/>